<dbReference type="AlphaFoldDB" id="A0AAE0W631"/>
<protein>
    <submittedName>
        <fullName evidence="2">Uncharacterized protein</fullName>
    </submittedName>
</protein>
<gene>
    <name evidence="2" type="ORF">CHS0354_016136</name>
</gene>
<reference evidence="2" key="2">
    <citation type="journal article" date="2021" name="Genome Biol. Evol.">
        <title>Developing a high-quality reference genome for a parasitic bivalve with doubly uniparental inheritance (Bivalvia: Unionida).</title>
        <authorList>
            <person name="Smith C.H."/>
        </authorList>
    </citation>
    <scope>NUCLEOTIDE SEQUENCE</scope>
    <source>
        <strain evidence="2">CHS0354</strain>
        <tissue evidence="2">Mantle</tissue>
    </source>
</reference>
<dbReference type="EMBL" id="JAEAOA010001004">
    <property type="protein sequence ID" value="KAK3601772.1"/>
    <property type="molecule type" value="Genomic_DNA"/>
</dbReference>
<proteinExistence type="predicted"/>
<dbReference type="Proteomes" id="UP001195483">
    <property type="component" value="Unassembled WGS sequence"/>
</dbReference>
<evidence type="ECO:0000313" key="2">
    <source>
        <dbReference type="EMBL" id="KAK3601772.1"/>
    </source>
</evidence>
<sequence>MGITFAPESAFSSTTRCIGGKYIHITPDHSSNLSRIHHTNQNEDNDTHLILTIVQTPAGFFIRTQTRTMAHTQPRPSFKPQHDSSYEPKRGQWHTLEPEPEYAHLQRAHTSAFPNSRKDLQ</sequence>
<feature type="compositionally biased region" description="Basic and acidic residues" evidence="1">
    <location>
        <begin position="80"/>
        <end position="90"/>
    </location>
</feature>
<evidence type="ECO:0000256" key="1">
    <source>
        <dbReference type="SAM" id="MobiDB-lite"/>
    </source>
</evidence>
<keyword evidence="3" id="KW-1185">Reference proteome</keyword>
<feature type="non-terminal residue" evidence="2">
    <location>
        <position position="121"/>
    </location>
</feature>
<reference evidence="2" key="3">
    <citation type="submission" date="2023-05" db="EMBL/GenBank/DDBJ databases">
        <authorList>
            <person name="Smith C.H."/>
        </authorList>
    </citation>
    <scope>NUCLEOTIDE SEQUENCE</scope>
    <source>
        <strain evidence="2">CHS0354</strain>
        <tissue evidence="2">Mantle</tissue>
    </source>
</reference>
<name>A0AAE0W631_9BIVA</name>
<reference evidence="2" key="1">
    <citation type="journal article" date="2021" name="Genome Biol. Evol.">
        <title>A High-Quality Reference Genome for a Parasitic Bivalve with Doubly Uniparental Inheritance (Bivalvia: Unionida).</title>
        <authorList>
            <person name="Smith C.H."/>
        </authorList>
    </citation>
    <scope>NUCLEOTIDE SEQUENCE</scope>
    <source>
        <strain evidence="2">CHS0354</strain>
    </source>
</reference>
<accession>A0AAE0W631</accession>
<comment type="caution">
    <text evidence="2">The sequence shown here is derived from an EMBL/GenBank/DDBJ whole genome shotgun (WGS) entry which is preliminary data.</text>
</comment>
<feature type="region of interest" description="Disordered" evidence="1">
    <location>
        <begin position="68"/>
        <end position="121"/>
    </location>
</feature>
<organism evidence="2 3">
    <name type="scientific">Potamilus streckersoni</name>
    <dbReference type="NCBI Taxonomy" id="2493646"/>
    <lineage>
        <taxon>Eukaryota</taxon>
        <taxon>Metazoa</taxon>
        <taxon>Spiralia</taxon>
        <taxon>Lophotrochozoa</taxon>
        <taxon>Mollusca</taxon>
        <taxon>Bivalvia</taxon>
        <taxon>Autobranchia</taxon>
        <taxon>Heteroconchia</taxon>
        <taxon>Palaeoheterodonta</taxon>
        <taxon>Unionida</taxon>
        <taxon>Unionoidea</taxon>
        <taxon>Unionidae</taxon>
        <taxon>Ambleminae</taxon>
        <taxon>Lampsilini</taxon>
        <taxon>Potamilus</taxon>
    </lineage>
</organism>
<evidence type="ECO:0000313" key="3">
    <source>
        <dbReference type="Proteomes" id="UP001195483"/>
    </source>
</evidence>